<gene>
    <name evidence="3" type="ORF">LWI29_029355</name>
</gene>
<keyword evidence="1" id="KW-0175">Coiled coil</keyword>
<reference evidence="3" key="2">
    <citation type="submission" date="2023-06" db="EMBL/GenBank/DDBJ databases">
        <authorList>
            <person name="Swenson N.G."/>
            <person name="Wegrzyn J.L."/>
            <person name="Mcevoy S.L."/>
        </authorList>
    </citation>
    <scope>NUCLEOTIDE SEQUENCE</scope>
    <source>
        <strain evidence="3">NS2018</strain>
        <tissue evidence="3">Leaf</tissue>
    </source>
</reference>
<reference evidence="3" key="1">
    <citation type="journal article" date="2022" name="Plant J.">
        <title>Strategies of tolerance reflected in two North American maple genomes.</title>
        <authorList>
            <person name="McEvoy S.L."/>
            <person name="Sezen U.U."/>
            <person name="Trouern-Trend A."/>
            <person name="McMahon S.M."/>
            <person name="Schaberg P.G."/>
            <person name="Yang J."/>
            <person name="Wegrzyn J.L."/>
            <person name="Swenson N.G."/>
        </authorList>
    </citation>
    <scope>NUCLEOTIDE SEQUENCE</scope>
    <source>
        <strain evidence="3">NS2018</strain>
    </source>
</reference>
<sequence>MRVDELLGSLQTYELGFKPKIEGKGIALKVTNEESEDDMACMVRTFKKFLKNICSKREEVKKKITPKEVVDCKDKSMKKLIQCHEYKGIGFISTKRANEKRESKKGLAMAASRSDVSVSDKEEEEESSNEQEYTSNYIAHPAIYEGRFEDSGKDSLSNEESEYSSSSEDSEISSNQEEFEASSNQDYISFNDKILQQKNEENNKLKLINANLVVIFKAPVNEKKMSLEKMSKQSEVIKEHEKTIEKYVSKVEESAQELDDLKEDFTMKLFAMEGEIKQKENSLSIMKIKECDLIDEI</sequence>
<name>A0AA39VRQ2_ACESA</name>
<evidence type="ECO:0000256" key="1">
    <source>
        <dbReference type="SAM" id="Coils"/>
    </source>
</evidence>
<dbReference type="EMBL" id="JAUESC010000382">
    <property type="protein sequence ID" value="KAK0587818.1"/>
    <property type="molecule type" value="Genomic_DNA"/>
</dbReference>
<dbReference type="Proteomes" id="UP001168877">
    <property type="component" value="Unassembled WGS sequence"/>
</dbReference>
<evidence type="ECO:0000313" key="4">
    <source>
        <dbReference type="Proteomes" id="UP001168877"/>
    </source>
</evidence>
<feature type="region of interest" description="Disordered" evidence="2">
    <location>
        <begin position="102"/>
        <end position="136"/>
    </location>
</feature>
<proteinExistence type="predicted"/>
<keyword evidence="4" id="KW-1185">Reference proteome</keyword>
<feature type="compositionally biased region" description="Low complexity" evidence="2">
    <location>
        <begin position="163"/>
        <end position="176"/>
    </location>
</feature>
<feature type="coiled-coil region" evidence="1">
    <location>
        <begin position="237"/>
        <end position="264"/>
    </location>
</feature>
<protein>
    <submittedName>
        <fullName evidence="3">Uncharacterized protein</fullName>
    </submittedName>
</protein>
<accession>A0AA39VRQ2</accession>
<feature type="region of interest" description="Disordered" evidence="2">
    <location>
        <begin position="148"/>
        <end position="182"/>
    </location>
</feature>
<evidence type="ECO:0000313" key="3">
    <source>
        <dbReference type="EMBL" id="KAK0587818.1"/>
    </source>
</evidence>
<dbReference type="AlphaFoldDB" id="A0AA39VRQ2"/>
<organism evidence="3 4">
    <name type="scientific">Acer saccharum</name>
    <name type="common">Sugar maple</name>
    <dbReference type="NCBI Taxonomy" id="4024"/>
    <lineage>
        <taxon>Eukaryota</taxon>
        <taxon>Viridiplantae</taxon>
        <taxon>Streptophyta</taxon>
        <taxon>Embryophyta</taxon>
        <taxon>Tracheophyta</taxon>
        <taxon>Spermatophyta</taxon>
        <taxon>Magnoliopsida</taxon>
        <taxon>eudicotyledons</taxon>
        <taxon>Gunneridae</taxon>
        <taxon>Pentapetalae</taxon>
        <taxon>rosids</taxon>
        <taxon>malvids</taxon>
        <taxon>Sapindales</taxon>
        <taxon>Sapindaceae</taxon>
        <taxon>Hippocastanoideae</taxon>
        <taxon>Acereae</taxon>
        <taxon>Acer</taxon>
    </lineage>
</organism>
<comment type="caution">
    <text evidence="3">The sequence shown here is derived from an EMBL/GenBank/DDBJ whole genome shotgun (WGS) entry which is preliminary data.</text>
</comment>
<evidence type="ECO:0000256" key="2">
    <source>
        <dbReference type="SAM" id="MobiDB-lite"/>
    </source>
</evidence>